<keyword evidence="2" id="KW-1185">Reference proteome</keyword>
<dbReference type="EMBL" id="JAPDRP010000010">
    <property type="protein sequence ID" value="KAJ9644154.1"/>
    <property type="molecule type" value="Genomic_DNA"/>
</dbReference>
<protein>
    <submittedName>
        <fullName evidence="1">Glutamate--cysteine ligase</fullName>
        <ecNumber evidence="1">6.3.2.2</ecNumber>
    </submittedName>
</protein>
<gene>
    <name evidence="1" type="primary">GSH1_1</name>
    <name evidence="1" type="ORF">H2199_004022</name>
</gene>
<proteinExistence type="predicted"/>
<reference evidence="1" key="1">
    <citation type="submission" date="2022-10" db="EMBL/GenBank/DDBJ databases">
        <title>Culturing micro-colonial fungi from biological soil crusts in the Mojave desert and describing Neophaeococcomyces mojavensis, and introducing the new genera and species Taxawa tesnikishii.</title>
        <authorList>
            <person name="Kurbessoian T."/>
            <person name="Stajich J.E."/>
        </authorList>
    </citation>
    <scope>NUCLEOTIDE SEQUENCE</scope>
    <source>
        <strain evidence="1">JES_115</strain>
    </source>
</reference>
<sequence length="610" mass="69540">MGKKYFHIFKIIPRQILMVRPGFRVTTSNTLARATLPLKCELLYLWKLGEQRTGYPPTWGDEIEYALVTIDDSAKSAKPSLRQTEVLQKLENALEERSDSHDLSEGRNADYTPEFGRYMVEAMPGKPYNGRLEALLAVEDNMVQRRKFIKQQLDMNEYPFTISMFPRIGAPTPNPEGSLPDSLSAGSELLSSESRYQAADVNINARRGRKIGIKIPVFQDTNTTQNLRNIDLEGMMYGPGHCGLQVTFQASDVHEARFLHDQLIPLGPIMLALTAATPMYGGFLADTDVRWDQISQAVDDRRTDEDSIPRRWSANPMYIAEDDRLRPEYQLDTLPIHEPSRKRLEQGGLDKLMARHFAHIFVHEPLILSESEARGSSPVTSCSNFESLNGTFWPHVRFKLPPADNEKIGWRVEFRAMETQLTDFEEAAFAVFMTLLRLAITHYRLNLYVPIAKVQENMQRAHPRDAVLWQKFFFRRDPFGTASANQNVAEEMSMMTVDEIINGNSASGHTGFPGLLPIIERYMDEKNTDSAIRSGIARYLNLIRGRASGELCTAAHWMRQFVRAHKDYKQDSYVSESICYDMMCEVRRMVEGARDDCRMFIRGQGTAGKL</sequence>
<organism evidence="1 2">
    <name type="scientific">Coniosporium tulheliwenetii</name>
    <dbReference type="NCBI Taxonomy" id="3383036"/>
    <lineage>
        <taxon>Eukaryota</taxon>
        <taxon>Fungi</taxon>
        <taxon>Dikarya</taxon>
        <taxon>Ascomycota</taxon>
        <taxon>Pezizomycotina</taxon>
        <taxon>Dothideomycetes</taxon>
        <taxon>Dothideomycetes incertae sedis</taxon>
        <taxon>Coniosporium</taxon>
    </lineage>
</organism>
<dbReference type="Proteomes" id="UP001172680">
    <property type="component" value="Unassembled WGS sequence"/>
</dbReference>
<dbReference type="EC" id="6.3.2.2" evidence="1"/>
<accession>A0ACC2Z909</accession>
<evidence type="ECO:0000313" key="1">
    <source>
        <dbReference type="EMBL" id="KAJ9644154.1"/>
    </source>
</evidence>
<comment type="caution">
    <text evidence="1">The sequence shown here is derived from an EMBL/GenBank/DDBJ whole genome shotgun (WGS) entry which is preliminary data.</text>
</comment>
<name>A0ACC2Z909_9PEZI</name>
<evidence type="ECO:0000313" key="2">
    <source>
        <dbReference type="Proteomes" id="UP001172680"/>
    </source>
</evidence>
<keyword evidence="1" id="KW-0436">Ligase</keyword>